<feature type="compositionally biased region" description="Polar residues" evidence="1">
    <location>
        <begin position="57"/>
        <end position="74"/>
    </location>
</feature>
<feature type="chain" id="PRO_5035459877" description="PiggyBac transposable element-derived protein domain-containing protein" evidence="2">
    <location>
        <begin position="26"/>
        <end position="267"/>
    </location>
</feature>
<sequence length="267" mass="30499">MGPMCPIRLLLWVLFVPTDIHVTDESPDDEEELEDPYHNSGSSDEDYYLTENDIEDSSQSGEKSDVPNMNSNTNDLKDNNETNSNSGESNSSTGIRASDESEEDEQVFRFCQVAEQIRLSNSWNTYEEQEKCTRIFRKLNRGDSQFRVNNEGTIVCRWQDTKDALPISNCFSDTTTEVKRTMKDGTRKDVLCPAMLQFCNANMGVVDLTDQIAGLYDFDRKSGKWWKKVYYTLLMVAVANAHILYNDLHRTKTPLLLFLIQVAEGLV</sequence>
<organism evidence="4 5">
    <name type="scientific">Ignelater luminosus</name>
    <name type="common">Cucubano</name>
    <name type="synonym">Pyrophorus luminosus</name>
    <dbReference type="NCBI Taxonomy" id="2038154"/>
    <lineage>
        <taxon>Eukaryota</taxon>
        <taxon>Metazoa</taxon>
        <taxon>Ecdysozoa</taxon>
        <taxon>Arthropoda</taxon>
        <taxon>Hexapoda</taxon>
        <taxon>Insecta</taxon>
        <taxon>Pterygota</taxon>
        <taxon>Neoptera</taxon>
        <taxon>Endopterygota</taxon>
        <taxon>Coleoptera</taxon>
        <taxon>Polyphaga</taxon>
        <taxon>Elateriformia</taxon>
        <taxon>Elateroidea</taxon>
        <taxon>Elateridae</taxon>
        <taxon>Agrypninae</taxon>
        <taxon>Pyrophorini</taxon>
        <taxon>Ignelater</taxon>
    </lineage>
</organism>
<name>A0A8K0CFQ5_IGNLU</name>
<feature type="compositionally biased region" description="Low complexity" evidence="1">
    <location>
        <begin position="81"/>
        <end position="94"/>
    </location>
</feature>
<comment type="caution">
    <text evidence="4">The sequence shown here is derived from an EMBL/GenBank/DDBJ whole genome shotgun (WGS) entry which is preliminary data.</text>
</comment>
<evidence type="ECO:0000256" key="2">
    <source>
        <dbReference type="SAM" id="SignalP"/>
    </source>
</evidence>
<accession>A0A8K0CFQ5</accession>
<feature type="domain" description="PiggyBac transposable element-derived protein" evidence="3">
    <location>
        <begin position="137"/>
        <end position="242"/>
    </location>
</feature>
<evidence type="ECO:0000313" key="5">
    <source>
        <dbReference type="Proteomes" id="UP000801492"/>
    </source>
</evidence>
<dbReference type="Pfam" id="PF13843">
    <property type="entry name" value="DDE_Tnp_1_7"/>
    <property type="match status" value="1"/>
</dbReference>
<dbReference type="Proteomes" id="UP000801492">
    <property type="component" value="Unassembled WGS sequence"/>
</dbReference>
<dbReference type="AlphaFoldDB" id="A0A8K0CFQ5"/>
<gene>
    <name evidence="4" type="ORF">ILUMI_21727</name>
</gene>
<keyword evidence="2" id="KW-0732">Signal</keyword>
<dbReference type="InterPro" id="IPR029526">
    <property type="entry name" value="PGBD"/>
</dbReference>
<feature type="compositionally biased region" description="Acidic residues" evidence="1">
    <location>
        <begin position="25"/>
        <end position="34"/>
    </location>
</feature>
<keyword evidence="5" id="KW-1185">Reference proteome</keyword>
<feature type="signal peptide" evidence="2">
    <location>
        <begin position="1"/>
        <end position="25"/>
    </location>
</feature>
<evidence type="ECO:0000259" key="3">
    <source>
        <dbReference type="Pfam" id="PF13843"/>
    </source>
</evidence>
<dbReference type="PANTHER" id="PTHR46599:SF3">
    <property type="entry name" value="PIGGYBAC TRANSPOSABLE ELEMENT-DERIVED PROTEIN 4"/>
    <property type="match status" value="1"/>
</dbReference>
<dbReference type="EMBL" id="VTPC01090170">
    <property type="protein sequence ID" value="KAF2884447.1"/>
    <property type="molecule type" value="Genomic_DNA"/>
</dbReference>
<protein>
    <recommendedName>
        <fullName evidence="3">PiggyBac transposable element-derived protein domain-containing protein</fullName>
    </recommendedName>
</protein>
<feature type="compositionally biased region" description="Acidic residues" evidence="1">
    <location>
        <begin position="43"/>
        <end position="56"/>
    </location>
</feature>
<evidence type="ECO:0000256" key="1">
    <source>
        <dbReference type="SAM" id="MobiDB-lite"/>
    </source>
</evidence>
<feature type="region of interest" description="Disordered" evidence="1">
    <location>
        <begin position="23"/>
        <end position="101"/>
    </location>
</feature>
<proteinExistence type="predicted"/>
<evidence type="ECO:0000313" key="4">
    <source>
        <dbReference type="EMBL" id="KAF2884447.1"/>
    </source>
</evidence>
<reference evidence="4" key="1">
    <citation type="submission" date="2019-08" db="EMBL/GenBank/DDBJ databases">
        <title>The genome of the North American firefly Photinus pyralis.</title>
        <authorList>
            <consortium name="Photinus pyralis genome working group"/>
            <person name="Fallon T.R."/>
            <person name="Sander Lower S.E."/>
            <person name="Weng J.-K."/>
        </authorList>
    </citation>
    <scope>NUCLEOTIDE SEQUENCE</scope>
    <source>
        <strain evidence="4">TRF0915ILg1</strain>
        <tissue evidence="4">Whole body</tissue>
    </source>
</reference>
<dbReference type="OrthoDB" id="6768848at2759"/>
<dbReference type="PANTHER" id="PTHR46599">
    <property type="entry name" value="PIGGYBAC TRANSPOSABLE ELEMENT-DERIVED PROTEIN 4"/>
    <property type="match status" value="1"/>
</dbReference>